<dbReference type="EMBL" id="CP053540">
    <property type="protein sequence ID" value="WOB43729.1"/>
    <property type="molecule type" value="Genomic_DNA"/>
</dbReference>
<name>A0AA96Y6S9_9CYAN</name>
<gene>
    <name evidence="2" type="ORF">HNI00_11610</name>
</gene>
<reference evidence="2" key="1">
    <citation type="submission" date="2020-05" db="EMBL/GenBank/DDBJ databases">
        <authorList>
            <person name="Zhu T."/>
            <person name="Keshari N."/>
            <person name="Lu X."/>
        </authorList>
    </citation>
    <scope>NUCLEOTIDE SEQUENCE</scope>
    <source>
        <strain evidence="2">NK1-22</strain>
    </source>
</reference>
<dbReference type="RefSeq" id="WP_316786301.1">
    <property type="nucleotide sequence ID" value="NZ_CP053540.1"/>
</dbReference>
<feature type="compositionally biased region" description="Low complexity" evidence="1">
    <location>
        <begin position="10"/>
        <end position="20"/>
    </location>
</feature>
<accession>A0AA96Y6S9</accession>
<evidence type="ECO:0000313" key="2">
    <source>
        <dbReference type="EMBL" id="WOB43729.1"/>
    </source>
</evidence>
<protein>
    <submittedName>
        <fullName evidence="2">Uncharacterized protein</fullName>
    </submittedName>
</protein>
<feature type="region of interest" description="Disordered" evidence="1">
    <location>
        <begin position="1"/>
        <end position="20"/>
    </location>
</feature>
<dbReference type="KEGG" id="tog:HNI00_11610"/>
<dbReference type="AlphaFoldDB" id="A0AA96Y6S9"/>
<organism evidence="2">
    <name type="scientific">Thermoleptolyngbya oregonensis NK1-22</name>
    <dbReference type="NCBI Taxonomy" id="2547457"/>
    <lineage>
        <taxon>Bacteria</taxon>
        <taxon>Bacillati</taxon>
        <taxon>Cyanobacteriota</taxon>
        <taxon>Cyanophyceae</taxon>
        <taxon>Oculatellales</taxon>
        <taxon>Oculatellaceae</taxon>
        <taxon>Thermoleptolyngbya</taxon>
    </lineage>
</organism>
<evidence type="ECO:0000256" key="1">
    <source>
        <dbReference type="SAM" id="MobiDB-lite"/>
    </source>
</evidence>
<sequence>MMQLSDRSLESSSHSMANASDNNSADASRWIAGHSTTAWVYQFFSARSPISREDISRVVYFHFVLDLFETLVCEKTISLSKLEEIVQQYQLQEERRSVDYHDCLAAYRTQYLNSDGVANWRFREIYFHSYEEALFVKSVLENQGTQSASRILVALLLLTCRYRNCLFRGEVSWSTLPRRIPILKSASHLLMQFLDRWQDRVPENSAKP</sequence>
<proteinExistence type="predicted"/>